<reference evidence="1" key="1">
    <citation type="submission" date="2021-02" db="EMBL/GenBank/DDBJ databases">
        <authorList>
            <person name="Nowell W R."/>
        </authorList>
    </citation>
    <scope>NUCLEOTIDE SEQUENCE</scope>
</reference>
<dbReference type="Proteomes" id="UP000663845">
    <property type="component" value="Unassembled WGS sequence"/>
</dbReference>
<comment type="caution">
    <text evidence="1">The sequence shown here is derived from an EMBL/GenBank/DDBJ whole genome shotgun (WGS) entry which is preliminary data.</text>
</comment>
<accession>A0A814LZ13</accession>
<evidence type="ECO:0000313" key="1">
    <source>
        <dbReference type="EMBL" id="CAF1071699.1"/>
    </source>
</evidence>
<name>A0A814LZ13_9BILA</name>
<protein>
    <submittedName>
        <fullName evidence="1">Uncharacterized protein</fullName>
    </submittedName>
</protein>
<sequence length="93" mass="10094">MGSGASIQCSVCTSSSYGRCDHCRRRFCLSHFRGHNCSGVSGYGTTTVYCKPECSSCNRDAVGSCDGCGRNVCSSCFDSNHKQQCGTRTTYYR</sequence>
<dbReference type="AlphaFoldDB" id="A0A814LZ13"/>
<dbReference type="EMBL" id="CAJNOG010000203">
    <property type="protein sequence ID" value="CAF1071699.1"/>
    <property type="molecule type" value="Genomic_DNA"/>
</dbReference>
<gene>
    <name evidence="1" type="ORF">JYZ213_LOCUS19798</name>
</gene>
<organism evidence="1 2">
    <name type="scientific">Adineta steineri</name>
    <dbReference type="NCBI Taxonomy" id="433720"/>
    <lineage>
        <taxon>Eukaryota</taxon>
        <taxon>Metazoa</taxon>
        <taxon>Spiralia</taxon>
        <taxon>Gnathifera</taxon>
        <taxon>Rotifera</taxon>
        <taxon>Eurotatoria</taxon>
        <taxon>Bdelloidea</taxon>
        <taxon>Adinetida</taxon>
        <taxon>Adinetidae</taxon>
        <taxon>Adineta</taxon>
    </lineage>
</organism>
<proteinExistence type="predicted"/>
<evidence type="ECO:0000313" key="2">
    <source>
        <dbReference type="Proteomes" id="UP000663845"/>
    </source>
</evidence>